<evidence type="ECO:0000256" key="7">
    <source>
        <dbReference type="ARBA" id="ARBA00022839"/>
    </source>
</evidence>
<evidence type="ECO:0000256" key="4">
    <source>
        <dbReference type="ARBA" id="ARBA00022763"/>
    </source>
</evidence>
<dbReference type="Gene3D" id="1.10.486.10">
    <property type="entry name" value="PCRA, domain 4"/>
    <property type="match status" value="1"/>
</dbReference>
<organism evidence="20 21">
    <name type="scientific">Nakamurella flavida</name>
    <dbReference type="NCBI Taxonomy" id="363630"/>
    <lineage>
        <taxon>Bacteria</taxon>
        <taxon>Bacillati</taxon>
        <taxon>Actinomycetota</taxon>
        <taxon>Actinomycetes</taxon>
        <taxon>Nakamurellales</taxon>
        <taxon>Nakamurellaceae</taxon>
        <taxon>Nakamurella</taxon>
    </lineage>
</organism>
<comment type="subunit">
    <text evidence="15">Heterotrimer of RecB, RecC and RecD. All subunits contribute to DNA-binding. Interacts with RecA.</text>
</comment>
<keyword evidence="2 15" id="KW-0479">Metal-binding</keyword>
<dbReference type="InterPro" id="IPR027417">
    <property type="entry name" value="P-loop_NTPase"/>
</dbReference>
<dbReference type="PANTHER" id="PTHR11070:SF23">
    <property type="entry name" value="RECBCD ENZYME SUBUNIT RECB"/>
    <property type="match status" value="1"/>
</dbReference>
<feature type="region of interest" description="Nuclease activity, interacts with RecD and RecA" evidence="15">
    <location>
        <begin position="783"/>
        <end position="1132"/>
    </location>
</feature>
<evidence type="ECO:0000259" key="19">
    <source>
        <dbReference type="PROSITE" id="PS51217"/>
    </source>
</evidence>
<dbReference type="PROSITE" id="PS51217">
    <property type="entry name" value="UVRD_HELICASE_CTER"/>
    <property type="match status" value="1"/>
</dbReference>
<evidence type="ECO:0000256" key="6">
    <source>
        <dbReference type="ARBA" id="ARBA00022806"/>
    </source>
</evidence>
<dbReference type="GO" id="GO:0003677">
    <property type="term" value="F:DNA binding"/>
    <property type="evidence" value="ECO:0007669"/>
    <property type="project" value="UniProtKB-UniRule"/>
</dbReference>
<evidence type="ECO:0000259" key="18">
    <source>
        <dbReference type="PROSITE" id="PS51198"/>
    </source>
</evidence>
<dbReference type="SUPFAM" id="SSF52980">
    <property type="entry name" value="Restriction endonuclease-like"/>
    <property type="match status" value="1"/>
</dbReference>
<evidence type="ECO:0000313" key="21">
    <source>
        <dbReference type="Proteomes" id="UP000663801"/>
    </source>
</evidence>
<dbReference type="EMBL" id="JAERWL010000009">
    <property type="protein sequence ID" value="MBM9477164.1"/>
    <property type="molecule type" value="Genomic_DNA"/>
</dbReference>
<accession>A0A939C5Q7</accession>
<proteinExistence type="inferred from homology"/>
<feature type="compositionally biased region" description="Basic and acidic residues" evidence="17">
    <location>
        <begin position="805"/>
        <end position="818"/>
    </location>
</feature>
<feature type="binding site" evidence="15">
    <location>
        <position position="862"/>
    </location>
    <ligand>
        <name>Mg(2+)</name>
        <dbReference type="ChEBI" id="CHEBI:18420"/>
    </ligand>
</feature>
<comment type="similarity">
    <text evidence="15">Belongs to the helicase family. UvrD subfamily.</text>
</comment>
<evidence type="ECO:0000256" key="14">
    <source>
        <dbReference type="ARBA" id="ARBA00048988"/>
    </source>
</evidence>
<dbReference type="GO" id="GO:0043138">
    <property type="term" value="F:3'-5' DNA helicase activity"/>
    <property type="evidence" value="ECO:0007669"/>
    <property type="project" value="UniProtKB-UniRule"/>
</dbReference>
<keyword evidence="3 15" id="KW-0547">Nucleotide-binding</keyword>
<feature type="active site" description="For nuclease activity" evidence="15">
    <location>
        <position position="1007"/>
    </location>
</feature>
<feature type="binding site" evidence="16">
    <location>
        <begin position="19"/>
        <end position="26"/>
    </location>
    <ligand>
        <name>ATP</name>
        <dbReference type="ChEBI" id="CHEBI:30616"/>
    </ligand>
</feature>
<dbReference type="GO" id="GO:0008854">
    <property type="term" value="F:exodeoxyribonuclease V activity"/>
    <property type="evidence" value="ECO:0007669"/>
    <property type="project" value="UniProtKB-EC"/>
</dbReference>
<keyword evidence="8 15" id="KW-0067">ATP-binding</keyword>
<dbReference type="InterPro" id="IPR011604">
    <property type="entry name" value="PDDEXK-like_dom_sf"/>
</dbReference>
<keyword evidence="9 15" id="KW-0460">Magnesium</keyword>
<dbReference type="GO" id="GO:0000287">
    <property type="term" value="F:magnesium ion binding"/>
    <property type="evidence" value="ECO:0007669"/>
    <property type="project" value="UniProtKB-UniRule"/>
</dbReference>
<feature type="domain" description="UvrD-like helicase C-terminal" evidence="19">
    <location>
        <begin position="361"/>
        <end position="621"/>
    </location>
</feature>
<dbReference type="Gene3D" id="3.90.320.10">
    <property type="match status" value="1"/>
</dbReference>
<keyword evidence="11 15" id="KW-0234">DNA repair</keyword>
<dbReference type="Proteomes" id="UP000663801">
    <property type="component" value="Unassembled WGS sequence"/>
</dbReference>
<dbReference type="InterPro" id="IPR011335">
    <property type="entry name" value="Restrct_endonuc-II-like"/>
</dbReference>
<dbReference type="HAMAP" id="MF_01485">
    <property type="entry name" value="RecB"/>
    <property type="match status" value="1"/>
</dbReference>
<dbReference type="InterPro" id="IPR000212">
    <property type="entry name" value="DNA_helicase_UvrD/REP"/>
</dbReference>
<dbReference type="InterPro" id="IPR014017">
    <property type="entry name" value="DNA_helicase_UvrD-like_C"/>
</dbReference>
<keyword evidence="21" id="KW-1185">Reference proteome</keyword>
<dbReference type="Pfam" id="PF00580">
    <property type="entry name" value="UvrD-helicase"/>
    <property type="match status" value="1"/>
</dbReference>
<evidence type="ECO:0000256" key="13">
    <source>
        <dbReference type="ARBA" id="ARBA00034617"/>
    </source>
</evidence>
<evidence type="ECO:0000256" key="17">
    <source>
        <dbReference type="SAM" id="MobiDB-lite"/>
    </source>
</evidence>
<evidence type="ECO:0000256" key="8">
    <source>
        <dbReference type="ARBA" id="ARBA00022840"/>
    </source>
</evidence>
<feature type="region of interest" description="Disordered" evidence="17">
    <location>
        <begin position="795"/>
        <end position="845"/>
    </location>
</feature>
<feature type="region of interest" description="DNA-binding and helicase activity, interacts with RecC" evidence="15">
    <location>
        <begin position="1"/>
        <end position="717"/>
    </location>
</feature>
<comment type="function">
    <text evidence="15">A helicase/nuclease that prepares dsDNA breaks (DSB) for recombinational DNA repair. Binds to DSBs and unwinds DNA via a highly rapid and processive ATP-dependent bidirectional helicase activity. Unwinds dsDNA until it encounters a Chi (crossover hotspot instigator) sequence from the 3' direction. Cuts ssDNA a few nucleotides 3' to the Chi site. The properties and activities of the enzyme are changed at Chi. The Chi-altered holoenzyme produces a long 3'-ssDNA overhang and facilitates RecA-binding to the ssDNA for homologous DNA recombination and repair. Holoenzyme degrades any linearized DNA that is unable to undergo homologous recombination. In the holoenzyme this subunit contributes ATPase, 3'-5' helicase, exonuclease activity and loads RecA onto ssDNA.</text>
</comment>
<comment type="catalytic activity">
    <reaction evidence="14 15">
        <text>ATP + H2O = ADP + phosphate + H(+)</text>
        <dbReference type="Rhea" id="RHEA:13065"/>
        <dbReference type="ChEBI" id="CHEBI:15377"/>
        <dbReference type="ChEBI" id="CHEBI:15378"/>
        <dbReference type="ChEBI" id="CHEBI:30616"/>
        <dbReference type="ChEBI" id="CHEBI:43474"/>
        <dbReference type="ChEBI" id="CHEBI:456216"/>
        <dbReference type="EC" id="5.6.2.4"/>
    </reaction>
</comment>
<evidence type="ECO:0000256" key="11">
    <source>
        <dbReference type="ARBA" id="ARBA00023204"/>
    </source>
</evidence>
<evidence type="ECO:0000256" key="2">
    <source>
        <dbReference type="ARBA" id="ARBA00022723"/>
    </source>
</evidence>
<keyword evidence="7 15" id="KW-0269">Exonuclease</keyword>
<dbReference type="PROSITE" id="PS51198">
    <property type="entry name" value="UVRD_HELICASE_ATP_BIND"/>
    <property type="match status" value="1"/>
</dbReference>
<comment type="domain">
    <text evidence="15">The C-terminal domain has nuclease activity and interacts with RecD. It interacts with RecA, facilitating its loading onto ssDNA.</text>
</comment>
<comment type="catalytic activity">
    <reaction evidence="13 15">
        <text>Couples ATP hydrolysis with the unwinding of duplex DNA by translocating in the 3'-5' direction.</text>
        <dbReference type="EC" id="5.6.2.4"/>
    </reaction>
</comment>
<dbReference type="RefSeq" id="WP_205257248.1">
    <property type="nucleotide sequence ID" value="NZ_BAAAPV010000001.1"/>
</dbReference>
<evidence type="ECO:0000256" key="15">
    <source>
        <dbReference type="HAMAP-Rule" id="MF_01485"/>
    </source>
</evidence>
<dbReference type="SUPFAM" id="SSF52540">
    <property type="entry name" value="P-loop containing nucleoside triphosphate hydrolases"/>
    <property type="match status" value="1"/>
</dbReference>
<dbReference type="GO" id="GO:0005524">
    <property type="term" value="F:ATP binding"/>
    <property type="evidence" value="ECO:0007669"/>
    <property type="project" value="UniProtKB-UniRule"/>
</dbReference>
<evidence type="ECO:0000256" key="16">
    <source>
        <dbReference type="PROSITE-ProRule" id="PRU00560"/>
    </source>
</evidence>
<dbReference type="Gene3D" id="3.40.50.300">
    <property type="entry name" value="P-loop containing nucleotide triphosphate hydrolases"/>
    <property type="match status" value="3"/>
</dbReference>
<name>A0A939C5Q7_9ACTN</name>
<comment type="cofactor">
    <cofactor evidence="15">
        <name>Mg(2+)</name>
        <dbReference type="ChEBI" id="CHEBI:18420"/>
    </cofactor>
    <text evidence="15">Binds 1 Mg(2+) ion per subunit.</text>
</comment>
<sequence length="1132" mass="119466">MKPFAPTGALPTGTTLLEASAGTGKTHTVGALVCRYVAEGVATLDQVLVITFGRAASRELRERVREHLVAAARALTDPATARAGADPVLALLAGGDGADPAEVRRRQRRLATALADFDAATIATTHQFCQQVLTGLGVAGDSEPGTELVDDLDDLVVQVVDDLYVRAFGRPGAEPPIFDRARAVELGRKVVDDPQAVLVPDDADPGTPAARQVRFTAAVRQEVDRRKRALGILGYDDLLARVAEALGPADAAARQRMRSRWTVVLVDEFQDTDPVQWEVLRLAFDGHATLVLIGDPKQAIYAFRGGDVDAYLAAAATASSTATLSENHRSDAPLVRALQVLMGGAALGDHRIVVRPVTAARPARLTGAPVAAPVRLRVVRRDQVGRRSGPGPIPVDAARRFVAVDLAGDIARLLTSRARFADDPLTAGQVAVLVATHKQAALARDALRDAGIPAVVAGAGSVYATPAAGDWLVLLEALEQPHRSGRVRAAALTAFLGRTATDLDEGGEALSDELGTRLRGWAALVEARGVAVLLELAGAQTALTPRLLATAGGERLLTDLRHIGQELHEVAGRDRMGLPGIVEWLRRRRREAGGDTSADRTRRLDSDAAAVQILTLHASKGLQFPVVYVPFAFDRWVPTPDLLLLHDDTGIRQLDVGGPGASGRADRIRRASGEASGEALRLLYVGLTRAQSQVVTWWAPTTNTSESGLHRLLLGRSVDGGVVPDTTALPTDDAAADRFAALAAQGALVVEPATAQDAPAVQVVAPRSTPLTLARFTRDIDVHWRRTSYSALTAPAAAAGPGVGSEHETPDIADRSDEAGVDTVPDDEAGRPPVPLRPAEADDISSPMRDLPIGAAFGTLVHAVLETVDPRADDLAAEVLARCVTEVGNRPVGVAAPELAAALLPVLTTPLGPLAGQVALADIGLADRLAEVDFELPLGGGDDPRGAVRLADLAPVLRRHLPAGDPLAPYADRLTAPELGDQLLSGYLTGSLDAVLRLPGPRYLVADYKTNWLGEMDGPPLSAHDYRPDAVAEAMLHSHYPLQALLYSVVLHRFLRWRQPGYDPAVHLGGVLYLFVRGMCGPDTPVVDDVPCGVFSWLPPPALIVELSDLLDGDGLLGGAGRVPDVARAGRR</sequence>
<evidence type="ECO:0000313" key="20">
    <source>
        <dbReference type="EMBL" id="MBM9477164.1"/>
    </source>
</evidence>
<dbReference type="GO" id="GO:0009338">
    <property type="term" value="C:exodeoxyribonuclease V complex"/>
    <property type="evidence" value="ECO:0007669"/>
    <property type="project" value="TreeGrafter"/>
</dbReference>
<dbReference type="GO" id="GO:0000724">
    <property type="term" value="P:double-strand break repair via homologous recombination"/>
    <property type="evidence" value="ECO:0007669"/>
    <property type="project" value="UniProtKB-UniRule"/>
</dbReference>
<dbReference type="EC" id="3.1.11.5" evidence="15"/>
<dbReference type="InterPro" id="IPR014016">
    <property type="entry name" value="UvrD-like_ATP-bd"/>
</dbReference>
<evidence type="ECO:0000256" key="5">
    <source>
        <dbReference type="ARBA" id="ARBA00022801"/>
    </source>
</evidence>
<dbReference type="EC" id="5.6.2.4" evidence="15"/>
<dbReference type="GO" id="GO:0005829">
    <property type="term" value="C:cytosol"/>
    <property type="evidence" value="ECO:0007669"/>
    <property type="project" value="TreeGrafter"/>
</dbReference>
<evidence type="ECO:0000256" key="3">
    <source>
        <dbReference type="ARBA" id="ARBA00022741"/>
    </source>
</evidence>
<dbReference type="InterPro" id="IPR004586">
    <property type="entry name" value="RecB"/>
</dbReference>
<dbReference type="CDD" id="cd22352">
    <property type="entry name" value="RecB_C-like"/>
    <property type="match status" value="1"/>
</dbReference>
<feature type="binding site" evidence="15">
    <location>
        <position position="1007"/>
    </location>
    <ligand>
        <name>Mg(2+)</name>
        <dbReference type="ChEBI" id="CHEBI:18420"/>
    </ligand>
</feature>
<feature type="binding site" evidence="15">
    <location>
        <position position="993"/>
    </location>
    <ligand>
        <name>Mg(2+)</name>
        <dbReference type="ChEBI" id="CHEBI:18420"/>
    </ligand>
</feature>
<evidence type="ECO:0000256" key="10">
    <source>
        <dbReference type="ARBA" id="ARBA00023125"/>
    </source>
</evidence>
<keyword evidence="10 15" id="KW-0238">DNA-binding</keyword>
<gene>
    <name evidence="15" type="primary">recB</name>
    <name evidence="20" type="ORF">JL107_11960</name>
</gene>
<dbReference type="AlphaFoldDB" id="A0A939C5Q7"/>
<evidence type="ECO:0000256" key="12">
    <source>
        <dbReference type="ARBA" id="ARBA00023235"/>
    </source>
</evidence>
<protein>
    <recommendedName>
        <fullName evidence="15">RecBCD enzyme subunit RecB</fullName>
        <ecNumber evidence="15">3.1.11.5</ecNumber>
        <ecNumber evidence="15">5.6.2.4</ecNumber>
    </recommendedName>
    <alternativeName>
        <fullName evidence="15">DNA 3'-5' helicase subunit RecB</fullName>
    </alternativeName>
    <alternativeName>
        <fullName evidence="15">Exonuclease V subunit RecB</fullName>
        <shortName evidence="15">ExoV subunit RecB</shortName>
    </alternativeName>
    <alternativeName>
        <fullName evidence="15">Helicase/nuclease RecBCD subunit RecB</fullName>
    </alternativeName>
</protein>
<reference evidence="20" key="1">
    <citation type="submission" date="2021-01" db="EMBL/GenBank/DDBJ databases">
        <title>KCTC 19127 draft genome.</title>
        <authorList>
            <person name="An D."/>
        </authorList>
    </citation>
    <scope>NUCLEOTIDE SEQUENCE</scope>
    <source>
        <strain evidence="20">KCTC 19127</strain>
    </source>
</reference>
<comment type="caution">
    <text evidence="20">The sequence shown here is derived from an EMBL/GenBank/DDBJ whole genome shotgun (WGS) entry which is preliminary data.</text>
</comment>
<keyword evidence="12 15" id="KW-0413">Isomerase</keyword>
<comment type="catalytic activity">
    <reaction evidence="15">
        <text>Exonucleolytic cleavage (in the presence of ATP) in either 5'- to 3'- or 3'- to 5'-direction to yield 5'-phosphooligonucleotides.</text>
        <dbReference type="EC" id="3.1.11.5"/>
    </reaction>
</comment>
<comment type="miscellaneous">
    <text evidence="15">In the RecBCD complex, RecB has a slow 3'-5' helicase, an exonuclease activity and loads RecA onto ssDNA, RecD has a fast 5'-3' helicase activity, while RecC stimulates the ATPase and processivity of the RecB helicase and contributes to recognition of the Chi site.</text>
</comment>
<keyword evidence="1 15" id="KW-0540">Nuclease</keyword>
<dbReference type="Pfam" id="PF13361">
    <property type="entry name" value="UvrD_C"/>
    <property type="match status" value="1"/>
</dbReference>
<evidence type="ECO:0000256" key="9">
    <source>
        <dbReference type="ARBA" id="ARBA00022842"/>
    </source>
</evidence>
<feature type="domain" description="UvrD-like helicase ATP-binding" evidence="18">
    <location>
        <begin position="1"/>
        <end position="331"/>
    </location>
</feature>
<evidence type="ECO:0000256" key="1">
    <source>
        <dbReference type="ARBA" id="ARBA00022722"/>
    </source>
</evidence>
<dbReference type="PANTHER" id="PTHR11070">
    <property type="entry name" value="UVRD / RECB / PCRA DNA HELICASE FAMILY MEMBER"/>
    <property type="match status" value="1"/>
</dbReference>
<keyword evidence="5 15" id="KW-0378">Hydrolase</keyword>
<comment type="domain">
    <text evidence="15">The N-terminal DNA-binding domain is a ssDNA-dependent ATPase and has ATP-dependent 3'-5' helicase function. This domain interacts with RecC.</text>
</comment>
<keyword evidence="4 15" id="KW-0227">DNA damage</keyword>
<keyword evidence="6 15" id="KW-0347">Helicase</keyword>